<dbReference type="AlphaFoldDB" id="A0AAN9KA27"/>
<evidence type="ECO:0000313" key="3">
    <source>
        <dbReference type="Proteomes" id="UP001367508"/>
    </source>
</evidence>
<dbReference type="EMBL" id="JAYMYQ010000009">
    <property type="protein sequence ID" value="KAK7314018.1"/>
    <property type="molecule type" value="Genomic_DNA"/>
</dbReference>
<evidence type="ECO:0000313" key="2">
    <source>
        <dbReference type="EMBL" id="KAK7314018.1"/>
    </source>
</evidence>
<gene>
    <name evidence="1" type="ORF">VNO77_39213</name>
    <name evidence="2" type="ORF">VNO77_39226</name>
</gene>
<proteinExistence type="predicted"/>
<keyword evidence="3" id="KW-1185">Reference proteome</keyword>
<name>A0AAN9KA27_CANGL</name>
<evidence type="ECO:0000313" key="1">
    <source>
        <dbReference type="EMBL" id="KAK7314005.1"/>
    </source>
</evidence>
<reference evidence="1 3" key="1">
    <citation type="submission" date="2024-01" db="EMBL/GenBank/DDBJ databases">
        <title>The genomes of 5 underutilized Papilionoideae crops provide insights into root nodulation and disease resistanc.</title>
        <authorList>
            <person name="Jiang F."/>
        </authorList>
    </citation>
    <scope>NUCLEOTIDE SEQUENCE [LARGE SCALE GENOMIC DNA]</scope>
    <source>
        <strain evidence="1">LVBAO_FW01</strain>
        <tissue evidence="1">Leaves</tissue>
    </source>
</reference>
<sequence length="109" mass="12698">MNPVQTLWILKFAEDVLGSGFSYGILHWVLAWWPWEEEIGNFCNGQMEIDVPMKGCKKLLDLDVRLHGLGRFQFSFILILSSFDPIKGHHTLVVAWLKWLNRCTPPFRP</sequence>
<protein>
    <submittedName>
        <fullName evidence="1">Uncharacterized protein</fullName>
    </submittedName>
</protein>
<comment type="caution">
    <text evidence="1">The sequence shown here is derived from an EMBL/GenBank/DDBJ whole genome shotgun (WGS) entry which is preliminary data.</text>
</comment>
<dbReference type="Proteomes" id="UP001367508">
    <property type="component" value="Unassembled WGS sequence"/>
</dbReference>
<accession>A0AAN9KA27</accession>
<organism evidence="1 3">
    <name type="scientific">Canavalia gladiata</name>
    <name type="common">Sword bean</name>
    <name type="synonym">Dolichos gladiatus</name>
    <dbReference type="NCBI Taxonomy" id="3824"/>
    <lineage>
        <taxon>Eukaryota</taxon>
        <taxon>Viridiplantae</taxon>
        <taxon>Streptophyta</taxon>
        <taxon>Embryophyta</taxon>
        <taxon>Tracheophyta</taxon>
        <taxon>Spermatophyta</taxon>
        <taxon>Magnoliopsida</taxon>
        <taxon>eudicotyledons</taxon>
        <taxon>Gunneridae</taxon>
        <taxon>Pentapetalae</taxon>
        <taxon>rosids</taxon>
        <taxon>fabids</taxon>
        <taxon>Fabales</taxon>
        <taxon>Fabaceae</taxon>
        <taxon>Papilionoideae</taxon>
        <taxon>50 kb inversion clade</taxon>
        <taxon>NPAAA clade</taxon>
        <taxon>indigoferoid/millettioid clade</taxon>
        <taxon>Phaseoleae</taxon>
        <taxon>Canavalia</taxon>
    </lineage>
</organism>
<dbReference type="EMBL" id="JAYMYQ010000009">
    <property type="protein sequence ID" value="KAK7314005.1"/>
    <property type="molecule type" value="Genomic_DNA"/>
</dbReference>